<organism evidence="2">
    <name type="scientific">Spongospora subterranea</name>
    <dbReference type="NCBI Taxonomy" id="70186"/>
    <lineage>
        <taxon>Eukaryota</taxon>
        <taxon>Sar</taxon>
        <taxon>Rhizaria</taxon>
        <taxon>Endomyxa</taxon>
        <taxon>Phytomyxea</taxon>
        <taxon>Plasmodiophorida</taxon>
        <taxon>Plasmodiophoridae</taxon>
        <taxon>Spongospora</taxon>
    </lineage>
</organism>
<proteinExistence type="predicted"/>
<feature type="region of interest" description="Disordered" evidence="1">
    <location>
        <begin position="1"/>
        <end position="91"/>
    </location>
</feature>
<reference evidence="2" key="1">
    <citation type="submission" date="2015-04" db="EMBL/GenBank/DDBJ databases">
        <title>The genome sequence of the plant pathogenic Rhizarian Plasmodiophora brassicae reveals insights in its biotrophic life cycle and the origin of chitin synthesis.</title>
        <authorList>
            <person name="Schwelm A."/>
            <person name="Fogelqvist J."/>
            <person name="Knaust A."/>
            <person name="Julke S."/>
            <person name="Lilja T."/>
            <person name="Dhandapani V."/>
            <person name="Bonilla-Rosso G."/>
            <person name="Karlsson M."/>
            <person name="Shevchenko A."/>
            <person name="Choi S.R."/>
            <person name="Kim H.G."/>
            <person name="Park J.Y."/>
            <person name="Lim Y.P."/>
            <person name="Ludwig-Muller J."/>
            <person name="Dixelius C."/>
        </authorList>
    </citation>
    <scope>NUCLEOTIDE SEQUENCE</scope>
    <source>
        <tissue evidence="2">Potato root galls</tissue>
    </source>
</reference>
<name>A0A0H5QUE0_9EUKA</name>
<evidence type="ECO:0000313" key="2">
    <source>
        <dbReference type="EMBL" id="CRZ05342.1"/>
    </source>
</evidence>
<evidence type="ECO:0008006" key="3">
    <source>
        <dbReference type="Google" id="ProtNLM"/>
    </source>
</evidence>
<sequence>MADSSETTGSEPTASSPNIESEAPLALEKNDIPPTTIVGNENNPPPQPIDQANATRPAETVQVKEGGSVDKIAERKDDDLNENPTGSNNVDTVGLASILENVVLDENKVEKNDLDAEKSAGVVTTSRRSSAAPKLIVTPVDLASMESETPAKAGCCHIACQTMISSAPSLNVDIVSSTVIEDPDLAEVVTVMKRFQRVLRRIFDHYAINGTMKTLDEAGFLTMMKEFSILPTLIEQEELVEIFDVSTRLIPDRLSFRDLVECFTRLALTIYRENKRLGSSEQKLSCLFRAMQLDQKDIVL</sequence>
<feature type="compositionally biased region" description="Polar residues" evidence="1">
    <location>
        <begin position="82"/>
        <end position="91"/>
    </location>
</feature>
<dbReference type="AlphaFoldDB" id="A0A0H5QUE0"/>
<feature type="compositionally biased region" description="Basic and acidic residues" evidence="1">
    <location>
        <begin position="67"/>
        <end position="78"/>
    </location>
</feature>
<feature type="compositionally biased region" description="Polar residues" evidence="1">
    <location>
        <begin position="1"/>
        <end position="19"/>
    </location>
</feature>
<dbReference type="EMBL" id="HACM01004900">
    <property type="protein sequence ID" value="CRZ05342.1"/>
    <property type="molecule type" value="Transcribed_RNA"/>
</dbReference>
<accession>A0A0H5QUE0</accession>
<protein>
    <recommendedName>
        <fullName evidence="3">EF-hand domain-containing protein</fullName>
    </recommendedName>
</protein>
<evidence type="ECO:0000256" key="1">
    <source>
        <dbReference type="SAM" id="MobiDB-lite"/>
    </source>
</evidence>
<feature type="non-terminal residue" evidence="2">
    <location>
        <position position="300"/>
    </location>
</feature>